<feature type="domain" description="Penicillin-binding protein dimerisation" evidence="16">
    <location>
        <begin position="73"/>
        <end position="241"/>
    </location>
</feature>
<keyword evidence="7 14" id="KW-0812">Transmembrane</keyword>
<dbReference type="InterPro" id="IPR050515">
    <property type="entry name" value="Beta-lactam/transpept"/>
</dbReference>
<evidence type="ECO:0000256" key="8">
    <source>
        <dbReference type="ARBA" id="ARBA00022801"/>
    </source>
</evidence>
<evidence type="ECO:0000313" key="17">
    <source>
        <dbReference type="EMBL" id="WAL62755.1"/>
    </source>
</evidence>
<dbReference type="GO" id="GO:0071555">
    <property type="term" value="P:cell wall organization"/>
    <property type="evidence" value="ECO:0007669"/>
    <property type="project" value="UniProtKB-KW"/>
</dbReference>
<evidence type="ECO:0000256" key="9">
    <source>
        <dbReference type="ARBA" id="ARBA00022960"/>
    </source>
</evidence>
<reference evidence="17" key="1">
    <citation type="submission" date="2022-12" db="EMBL/GenBank/DDBJ databases">
        <title>Polyphasic identification of a Novel Hot-Spring Cyanobacterium Ocullathermofonsia sinensis gen nov. sp. nov. and Genomic Insights on its Adaptations to the Thermal Habitat.</title>
        <authorList>
            <person name="Daroch M."/>
            <person name="Tang J."/>
            <person name="Jiang Y."/>
        </authorList>
    </citation>
    <scope>NUCLEOTIDE SEQUENCE</scope>
    <source>
        <strain evidence="17">PKUAC-SCTA174</strain>
    </source>
</reference>
<name>A0A9E8ZG18_9CYAN</name>
<keyword evidence="18" id="KW-1185">Reference proteome</keyword>
<evidence type="ECO:0000256" key="11">
    <source>
        <dbReference type="ARBA" id="ARBA00022989"/>
    </source>
</evidence>
<keyword evidence="5" id="KW-0997">Cell inner membrane</keyword>
<evidence type="ECO:0000256" key="1">
    <source>
        <dbReference type="ARBA" id="ARBA00004167"/>
    </source>
</evidence>
<keyword evidence="17" id="KW-0121">Carboxypeptidase</keyword>
<dbReference type="GO" id="GO:0005886">
    <property type="term" value="C:plasma membrane"/>
    <property type="evidence" value="ECO:0007669"/>
    <property type="project" value="UniProtKB-SubCell"/>
</dbReference>
<dbReference type="Pfam" id="PF00905">
    <property type="entry name" value="Transpeptidase"/>
    <property type="match status" value="1"/>
</dbReference>
<evidence type="ECO:0000313" key="18">
    <source>
        <dbReference type="Proteomes" id="UP001163152"/>
    </source>
</evidence>
<organism evidence="17 18">
    <name type="scientific">Thermocoleostomius sinensis A174</name>
    <dbReference type="NCBI Taxonomy" id="2016057"/>
    <lineage>
        <taxon>Bacteria</taxon>
        <taxon>Bacillati</taxon>
        <taxon>Cyanobacteriota</taxon>
        <taxon>Cyanophyceae</taxon>
        <taxon>Oculatellales</taxon>
        <taxon>Oculatellaceae</taxon>
        <taxon>Thermocoleostomius</taxon>
    </lineage>
</organism>
<evidence type="ECO:0000256" key="2">
    <source>
        <dbReference type="ARBA" id="ARBA00004236"/>
    </source>
</evidence>
<keyword evidence="11 14" id="KW-1133">Transmembrane helix</keyword>
<dbReference type="InterPro" id="IPR001460">
    <property type="entry name" value="PCN-bd_Tpept"/>
</dbReference>
<keyword evidence="4" id="KW-1003">Cell membrane</keyword>
<protein>
    <submittedName>
        <fullName evidence="17">Penicillin-binding protein 2</fullName>
        <ecNumber evidence="17">3.4.16.4</ecNumber>
    </submittedName>
</protein>
<feature type="domain" description="Penicillin-binding protein transpeptidase" evidence="15">
    <location>
        <begin position="275"/>
        <end position="584"/>
    </location>
</feature>
<comment type="similarity">
    <text evidence="3">Belongs to the transpeptidase family.</text>
</comment>
<keyword evidence="6" id="KW-0645">Protease</keyword>
<dbReference type="KEGG" id="tsin:OXH18_12410"/>
<evidence type="ECO:0000259" key="16">
    <source>
        <dbReference type="Pfam" id="PF03717"/>
    </source>
</evidence>
<dbReference type="GO" id="GO:0009002">
    <property type="term" value="F:serine-type D-Ala-D-Ala carboxypeptidase activity"/>
    <property type="evidence" value="ECO:0007669"/>
    <property type="project" value="UniProtKB-EC"/>
</dbReference>
<feature type="transmembrane region" description="Helical" evidence="14">
    <location>
        <begin position="26"/>
        <end position="49"/>
    </location>
</feature>
<evidence type="ECO:0000256" key="13">
    <source>
        <dbReference type="ARBA" id="ARBA00023316"/>
    </source>
</evidence>
<keyword evidence="10" id="KW-0573">Peptidoglycan synthesis</keyword>
<dbReference type="Proteomes" id="UP001163152">
    <property type="component" value="Chromosome"/>
</dbReference>
<keyword evidence="8 17" id="KW-0378">Hydrolase</keyword>
<gene>
    <name evidence="17" type="primary">mrdA</name>
    <name evidence="17" type="ORF">OXH18_12410</name>
</gene>
<dbReference type="InterPro" id="IPR017790">
    <property type="entry name" value="Penicillin-binding_protein_2"/>
</dbReference>
<evidence type="ECO:0000256" key="6">
    <source>
        <dbReference type="ARBA" id="ARBA00022670"/>
    </source>
</evidence>
<dbReference type="PANTHER" id="PTHR30627:SF2">
    <property type="entry name" value="PEPTIDOGLYCAN D,D-TRANSPEPTIDASE MRDA"/>
    <property type="match status" value="1"/>
</dbReference>
<dbReference type="InterPro" id="IPR036138">
    <property type="entry name" value="PBP_dimer_sf"/>
</dbReference>
<dbReference type="SUPFAM" id="SSF56601">
    <property type="entry name" value="beta-lactamase/transpeptidase-like"/>
    <property type="match status" value="1"/>
</dbReference>
<evidence type="ECO:0000256" key="10">
    <source>
        <dbReference type="ARBA" id="ARBA00022984"/>
    </source>
</evidence>
<dbReference type="Gene3D" id="3.40.710.10">
    <property type="entry name" value="DD-peptidase/beta-lactamase superfamily"/>
    <property type="match status" value="1"/>
</dbReference>
<dbReference type="Gene3D" id="3.90.1310.10">
    <property type="entry name" value="Penicillin-binding protein 2a (Domain 2)"/>
    <property type="match status" value="1"/>
</dbReference>
<dbReference type="EC" id="3.4.16.4" evidence="17"/>
<dbReference type="InterPro" id="IPR012338">
    <property type="entry name" value="Beta-lactam/transpept-like"/>
</dbReference>
<evidence type="ECO:0000256" key="3">
    <source>
        <dbReference type="ARBA" id="ARBA00007171"/>
    </source>
</evidence>
<keyword evidence="13" id="KW-0961">Cell wall biogenesis/degradation</keyword>
<dbReference type="PANTHER" id="PTHR30627">
    <property type="entry name" value="PEPTIDOGLYCAN D,D-TRANSPEPTIDASE"/>
    <property type="match status" value="1"/>
</dbReference>
<dbReference type="RefSeq" id="WP_268613092.1">
    <property type="nucleotide sequence ID" value="NZ_CP113797.1"/>
</dbReference>
<keyword evidence="9" id="KW-0133">Cell shape</keyword>
<proteinExistence type="inferred from homology"/>
<evidence type="ECO:0000256" key="12">
    <source>
        <dbReference type="ARBA" id="ARBA00023136"/>
    </source>
</evidence>
<dbReference type="AlphaFoldDB" id="A0A9E8ZG18"/>
<dbReference type="GO" id="GO:0008360">
    <property type="term" value="P:regulation of cell shape"/>
    <property type="evidence" value="ECO:0007669"/>
    <property type="project" value="UniProtKB-KW"/>
</dbReference>
<dbReference type="InterPro" id="IPR005311">
    <property type="entry name" value="PBP_dimer"/>
</dbReference>
<dbReference type="GO" id="GO:0006508">
    <property type="term" value="P:proteolysis"/>
    <property type="evidence" value="ECO:0007669"/>
    <property type="project" value="UniProtKB-KW"/>
</dbReference>
<evidence type="ECO:0000256" key="7">
    <source>
        <dbReference type="ARBA" id="ARBA00022692"/>
    </source>
</evidence>
<dbReference type="GO" id="GO:0009252">
    <property type="term" value="P:peptidoglycan biosynthetic process"/>
    <property type="evidence" value="ECO:0007669"/>
    <property type="project" value="UniProtKB-KW"/>
</dbReference>
<dbReference type="NCBIfam" id="TIGR03423">
    <property type="entry name" value="pbp2_mrdA"/>
    <property type="match status" value="1"/>
</dbReference>
<evidence type="ECO:0000256" key="14">
    <source>
        <dbReference type="SAM" id="Phobius"/>
    </source>
</evidence>
<accession>A0A9E8ZG18</accession>
<dbReference type="Pfam" id="PF03717">
    <property type="entry name" value="PBP_dimer"/>
    <property type="match status" value="1"/>
</dbReference>
<keyword evidence="12 14" id="KW-0472">Membrane</keyword>
<dbReference type="GO" id="GO:0008658">
    <property type="term" value="F:penicillin binding"/>
    <property type="evidence" value="ECO:0007669"/>
    <property type="project" value="InterPro"/>
</dbReference>
<evidence type="ECO:0000259" key="15">
    <source>
        <dbReference type="Pfam" id="PF00905"/>
    </source>
</evidence>
<dbReference type="Gene3D" id="3.30.1390.30">
    <property type="entry name" value="Penicillin-binding protein 2a, domain 3"/>
    <property type="match status" value="1"/>
</dbReference>
<evidence type="ECO:0000256" key="4">
    <source>
        <dbReference type="ARBA" id="ARBA00022475"/>
    </source>
</evidence>
<dbReference type="EMBL" id="CP113797">
    <property type="protein sequence ID" value="WAL62755.1"/>
    <property type="molecule type" value="Genomic_DNA"/>
</dbReference>
<sequence>MASGLSSRQRLIQTSLVKTPANRDILLWRSLFIMLGITSLMGVCLFRLIQLQLIDGQQHQQQAELNRIRPVPLPADRGNIIDRDGALLASNQLARGVYLWPRQQSPQQWKGTAARLSRILGIPAEEILARLEQTGYHSPLPVPVAQTITPDAFVALAEQAVHFPGVEVLAGSTRFYPYNHLAAHAIGYIGEATAADLAANPDYPFGMIVGQMGIERLVNAELEGNWGKRLIEVDARGQEVRLLGVEPPISGSTVQLTLDLEMQQAAEKALNGRRGAVVALNVHTGAILTLASSPSFNPNMFTRRVSETDWQRLQQGDQPFLNRALQTYPPGSTFKIVTSAAAIESGKLGPDSILSTSAFITLGNHQFWEHSRQGYGAIGFREALAYSSNTFFYQAGLMVGPETISEWGKRLGIGSTRLGLEGENSGMIPTPDQKESLYGEPWYGGDTVSTAIGQGLVQASPLELAVMVAAIANGGNRVQPHLLASQTNTSATQKQPTGLSDATIQAIRSGLVAAVQQGTAQRLNDGSIPLTAGKTGTSEVIGQQPHALYVGYGPVSDPQIAIAVIVENGGYGGVTAIPVAHEVYKKYFQQAKKN</sequence>
<evidence type="ECO:0000256" key="5">
    <source>
        <dbReference type="ARBA" id="ARBA00022519"/>
    </source>
</evidence>
<comment type="subcellular location">
    <subcellularLocation>
        <location evidence="2">Cell membrane</location>
    </subcellularLocation>
    <subcellularLocation>
        <location evidence="1">Membrane</location>
        <topology evidence="1">Single-pass membrane protein</topology>
    </subcellularLocation>
</comment>
<dbReference type="GO" id="GO:0071972">
    <property type="term" value="F:peptidoglycan L,D-transpeptidase activity"/>
    <property type="evidence" value="ECO:0007669"/>
    <property type="project" value="TreeGrafter"/>
</dbReference>
<dbReference type="SUPFAM" id="SSF56519">
    <property type="entry name" value="Penicillin binding protein dimerisation domain"/>
    <property type="match status" value="1"/>
</dbReference>